<evidence type="ECO:0000313" key="2">
    <source>
        <dbReference type="EMBL" id="CAB4148536.1"/>
    </source>
</evidence>
<protein>
    <recommendedName>
        <fullName evidence="3">Lin1244/Lin1753-like N-terminal domain-containing protein</fullName>
    </recommendedName>
</protein>
<evidence type="ECO:0000256" key="1">
    <source>
        <dbReference type="SAM" id="MobiDB-lite"/>
    </source>
</evidence>
<name>A0A6J5MU06_9CAUD</name>
<gene>
    <name evidence="2" type="ORF">UFOVP525_8</name>
</gene>
<sequence length="305" mass="34567">MDARMGVLLGRAYRPNSFLYLLSRRQCLGDTHNFSWTCRRDRKYRKVGVLKDEAKNYYMPLYFDDFVAGTYDMSSAARGVYIMLLVALAQGKRIQATIAALQRLGGELTDTQFDEIMDKCRISDDGFLINDKVDRVMAAIQSKRSNGRAGGLTETSKANLKQNTERTTERNLSKLPSEPPSEIPSILNPKSEILNPKAQSLNLKSEISDSLEPDKKSARRQVTGITWDALSGWQNVTDSHKITWRVAYPNCSVDTSLARMHVWLIANPSKAHKTNWLRFIANWFARTREDGGNLPPTQRPTESNF</sequence>
<feature type="region of interest" description="Disordered" evidence="1">
    <location>
        <begin position="144"/>
        <end position="190"/>
    </location>
</feature>
<feature type="compositionally biased region" description="Polar residues" evidence="1">
    <location>
        <begin position="153"/>
        <end position="162"/>
    </location>
</feature>
<dbReference type="EMBL" id="LR796507">
    <property type="protein sequence ID" value="CAB4148536.1"/>
    <property type="molecule type" value="Genomic_DNA"/>
</dbReference>
<proteinExistence type="predicted"/>
<organism evidence="2">
    <name type="scientific">uncultured Caudovirales phage</name>
    <dbReference type="NCBI Taxonomy" id="2100421"/>
    <lineage>
        <taxon>Viruses</taxon>
        <taxon>Duplodnaviria</taxon>
        <taxon>Heunggongvirae</taxon>
        <taxon>Uroviricota</taxon>
        <taxon>Caudoviricetes</taxon>
        <taxon>Peduoviridae</taxon>
        <taxon>Maltschvirus</taxon>
        <taxon>Maltschvirus maltsch</taxon>
    </lineage>
</organism>
<evidence type="ECO:0008006" key="3">
    <source>
        <dbReference type="Google" id="ProtNLM"/>
    </source>
</evidence>
<feature type="compositionally biased region" description="Basic and acidic residues" evidence="1">
    <location>
        <begin position="163"/>
        <end position="172"/>
    </location>
</feature>
<accession>A0A6J5MU06</accession>
<reference evidence="2" key="1">
    <citation type="submission" date="2020-04" db="EMBL/GenBank/DDBJ databases">
        <authorList>
            <person name="Chiriac C."/>
            <person name="Salcher M."/>
            <person name="Ghai R."/>
            <person name="Kavagutti S V."/>
        </authorList>
    </citation>
    <scope>NUCLEOTIDE SEQUENCE</scope>
</reference>